<keyword evidence="8" id="KW-1133">Transmembrane helix</keyword>
<dbReference type="GO" id="GO:0005886">
    <property type="term" value="C:plasma membrane"/>
    <property type="evidence" value="ECO:0007669"/>
    <property type="project" value="UniProtKB-SubCell"/>
</dbReference>
<dbReference type="InterPro" id="IPR021993">
    <property type="entry name" value="ATPase-cat-bd"/>
</dbReference>
<organism evidence="11 12">
    <name type="scientific">Hymenobacter rubripertinctus</name>
    <dbReference type="NCBI Taxonomy" id="2029981"/>
    <lineage>
        <taxon>Bacteria</taxon>
        <taxon>Pseudomonadati</taxon>
        <taxon>Bacteroidota</taxon>
        <taxon>Cytophagia</taxon>
        <taxon>Cytophagales</taxon>
        <taxon>Hymenobacteraceae</taxon>
        <taxon>Hymenobacter</taxon>
    </lineage>
</organism>
<dbReference type="EMBL" id="QYCN01000029">
    <property type="protein sequence ID" value="RIY07538.1"/>
    <property type="molecule type" value="Genomic_DNA"/>
</dbReference>
<dbReference type="Pfam" id="PF00403">
    <property type="entry name" value="HMA"/>
    <property type="match status" value="1"/>
</dbReference>
<evidence type="ECO:0000256" key="5">
    <source>
        <dbReference type="ARBA" id="ARBA00022842"/>
    </source>
</evidence>
<evidence type="ECO:0000256" key="7">
    <source>
        <dbReference type="ARBA" id="ARBA00023065"/>
    </source>
</evidence>
<dbReference type="GO" id="GO:0055070">
    <property type="term" value="P:copper ion homeostasis"/>
    <property type="evidence" value="ECO:0007669"/>
    <property type="project" value="TreeGrafter"/>
</dbReference>
<evidence type="ECO:0000259" key="10">
    <source>
        <dbReference type="PROSITE" id="PS50846"/>
    </source>
</evidence>
<evidence type="ECO:0000256" key="2">
    <source>
        <dbReference type="ARBA" id="ARBA00022448"/>
    </source>
</evidence>
<keyword evidence="8" id="KW-0472">Membrane</keyword>
<protein>
    <recommendedName>
        <fullName evidence="10">HMA domain-containing protein</fullName>
    </recommendedName>
</protein>
<accession>A0A418QR42</accession>
<dbReference type="PANTHER" id="PTHR43520">
    <property type="entry name" value="ATP7, ISOFORM B"/>
    <property type="match status" value="1"/>
</dbReference>
<dbReference type="OrthoDB" id="1521937at2"/>
<feature type="transmembrane region" description="Helical" evidence="8">
    <location>
        <begin position="163"/>
        <end position="182"/>
    </location>
</feature>
<feature type="domain" description="HMA" evidence="10">
    <location>
        <begin position="80"/>
        <end position="146"/>
    </location>
</feature>
<evidence type="ECO:0000313" key="12">
    <source>
        <dbReference type="Proteomes" id="UP000284250"/>
    </source>
</evidence>
<keyword evidence="8" id="KW-0812">Transmembrane</keyword>
<dbReference type="InterPro" id="IPR006121">
    <property type="entry name" value="HMA_dom"/>
</dbReference>
<sequence length="288" mass="32102">MRPLRRRLPAPLALAGLPFCCAGCRTVYELLAANNLCPYYRLDERPGLKIKEVELPGRFDYLASETVQAQLLSFRSEQRARLTVRVPQMHCMSCIWLLEHLPRLHPGLVEARVQFLRQEVTITYLTAQTTLKDVVALLASVGYEPQITLAELGAHPHRASRMLYYQLGLAAFAFGNVMLLALPDYFSFVEDLQTGFGAFFGWLSLALALPVLLYSARNFCRSAWQGLRQGHINLDFSISLGLLALFGVSAWEALAGRGPGGARPRLLRLVYRPGVFAAYWPLGAAAHL</sequence>
<keyword evidence="3" id="KW-1003">Cell membrane</keyword>
<dbReference type="GO" id="GO:0043682">
    <property type="term" value="F:P-type divalent copper transporter activity"/>
    <property type="evidence" value="ECO:0007669"/>
    <property type="project" value="TreeGrafter"/>
</dbReference>
<evidence type="ECO:0000256" key="1">
    <source>
        <dbReference type="ARBA" id="ARBA00004651"/>
    </source>
</evidence>
<dbReference type="SUPFAM" id="SSF55008">
    <property type="entry name" value="HMA, heavy metal-associated domain"/>
    <property type="match status" value="1"/>
</dbReference>
<evidence type="ECO:0000313" key="11">
    <source>
        <dbReference type="EMBL" id="RIY07538.1"/>
    </source>
</evidence>
<comment type="caution">
    <text evidence="11">The sequence shown here is derived from an EMBL/GenBank/DDBJ whole genome shotgun (WGS) entry which is preliminary data.</text>
</comment>
<feature type="signal peptide" evidence="9">
    <location>
        <begin position="1"/>
        <end position="22"/>
    </location>
</feature>
<keyword evidence="9" id="KW-0732">Signal</keyword>
<dbReference type="PROSITE" id="PS50846">
    <property type="entry name" value="HMA_2"/>
    <property type="match status" value="1"/>
</dbReference>
<keyword evidence="7" id="KW-0406">Ion transport</keyword>
<feature type="transmembrane region" description="Helical" evidence="8">
    <location>
        <begin position="194"/>
        <end position="216"/>
    </location>
</feature>
<evidence type="ECO:0000256" key="9">
    <source>
        <dbReference type="SAM" id="SignalP"/>
    </source>
</evidence>
<feature type="transmembrane region" description="Helical" evidence="8">
    <location>
        <begin position="236"/>
        <end position="255"/>
    </location>
</feature>
<dbReference type="AlphaFoldDB" id="A0A418QR42"/>
<comment type="subcellular location">
    <subcellularLocation>
        <location evidence="1">Cell membrane</location>
        <topology evidence="1">Multi-pass membrane protein</topology>
    </subcellularLocation>
</comment>
<evidence type="ECO:0000256" key="8">
    <source>
        <dbReference type="SAM" id="Phobius"/>
    </source>
</evidence>
<keyword evidence="5" id="KW-0460">Magnesium</keyword>
<keyword evidence="6" id="KW-1278">Translocase</keyword>
<name>A0A418QR42_9BACT</name>
<dbReference type="Gene3D" id="3.30.70.100">
    <property type="match status" value="1"/>
</dbReference>
<gene>
    <name evidence="11" type="ORF">D0T11_16500</name>
</gene>
<keyword evidence="12" id="KW-1185">Reference proteome</keyword>
<proteinExistence type="predicted"/>
<dbReference type="Proteomes" id="UP000284250">
    <property type="component" value="Unassembled WGS sequence"/>
</dbReference>
<keyword evidence="4" id="KW-0597">Phosphoprotein</keyword>
<dbReference type="Pfam" id="PF12156">
    <property type="entry name" value="ATPase-cat_bd"/>
    <property type="match status" value="1"/>
</dbReference>
<reference evidence="11 12" key="2">
    <citation type="submission" date="2019-01" db="EMBL/GenBank/DDBJ databases">
        <title>Hymenobacter humicola sp. nov., isolated from soils in Antarctica.</title>
        <authorList>
            <person name="Sedlacek I."/>
            <person name="Holochova P."/>
            <person name="Kralova S."/>
            <person name="Pantucek R."/>
            <person name="Stankova E."/>
            <person name="Vrbovska V."/>
            <person name="Kristofova L."/>
            <person name="Svec P."/>
            <person name="Busse H.-J."/>
        </authorList>
    </citation>
    <scope>NUCLEOTIDE SEQUENCE [LARGE SCALE GENOMIC DNA]</scope>
    <source>
        <strain evidence="11 12">CCM 8852</strain>
    </source>
</reference>
<evidence type="ECO:0000256" key="6">
    <source>
        <dbReference type="ARBA" id="ARBA00022967"/>
    </source>
</evidence>
<dbReference type="PANTHER" id="PTHR43520:SF5">
    <property type="entry name" value="CATION-TRANSPORTING P-TYPE ATPASE-RELATED"/>
    <property type="match status" value="1"/>
</dbReference>
<feature type="chain" id="PRO_5019195455" description="HMA domain-containing protein" evidence="9">
    <location>
        <begin position="23"/>
        <end position="288"/>
    </location>
</feature>
<dbReference type="InterPro" id="IPR036163">
    <property type="entry name" value="HMA_dom_sf"/>
</dbReference>
<evidence type="ECO:0000256" key="3">
    <source>
        <dbReference type="ARBA" id="ARBA00022475"/>
    </source>
</evidence>
<dbReference type="GO" id="GO:0005507">
    <property type="term" value="F:copper ion binding"/>
    <property type="evidence" value="ECO:0007669"/>
    <property type="project" value="TreeGrafter"/>
</dbReference>
<dbReference type="CDD" id="cd00371">
    <property type="entry name" value="HMA"/>
    <property type="match status" value="1"/>
</dbReference>
<keyword evidence="2" id="KW-0813">Transport</keyword>
<evidence type="ECO:0000256" key="4">
    <source>
        <dbReference type="ARBA" id="ARBA00022553"/>
    </source>
</evidence>
<reference evidence="11 12" key="1">
    <citation type="submission" date="2018-09" db="EMBL/GenBank/DDBJ databases">
        <authorList>
            <person name="Zeman M."/>
            <person name="Pardy F."/>
        </authorList>
    </citation>
    <scope>NUCLEOTIDE SEQUENCE [LARGE SCALE GENOMIC DNA]</scope>
    <source>
        <strain evidence="11 12">CCM 8852</strain>
    </source>
</reference>